<evidence type="ECO:0000313" key="1">
    <source>
        <dbReference type="EMBL" id="NWB46232.1"/>
    </source>
</evidence>
<dbReference type="Pfam" id="PF15573">
    <property type="entry name" value="Imm47"/>
    <property type="match status" value="1"/>
</dbReference>
<dbReference type="InterPro" id="IPR029076">
    <property type="entry name" value="Imm47"/>
</dbReference>
<accession>A0A7Y7WBA7</accession>
<dbReference type="Proteomes" id="UP000582981">
    <property type="component" value="Unassembled WGS sequence"/>
</dbReference>
<sequence length="257" mass="28959">MQNFDILHPGVWFGPELEMQESIRLKSVDELGELQFLCEHLKRGDFSVRSRLQELIVSCRDASVRKQAIRLYCYTARHQDVAFVYNLLEELDHDDILTVVVTAPDTLSPEVVPYLFTLLGEYGEVSISQDILSSIDRVFPWGYVGGEVDLIGLSEKFSGFAKSLVTGAYYYGGALAHPGSLCKALIEAVAQSSHSKRKFPLANAPTLLSVWSGEKCPVFYGQDVDDRCMQDVMGYVNRIASLQWDAGRKYFYKHIVE</sequence>
<name>A0A7Y7WBA7_9PSED</name>
<comment type="caution">
    <text evidence="1">The sequence shown here is derived from an EMBL/GenBank/DDBJ whole genome shotgun (WGS) entry which is preliminary data.</text>
</comment>
<proteinExistence type="predicted"/>
<reference evidence="1 2" key="1">
    <citation type="submission" date="2020-04" db="EMBL/GenBank/DDBJ databases">
        <title>Molecular characterization of pseudomonads from Agaricus bisporus reveal novel blotch 2 pathogens in Western Europe.</title>
        <authorList>
            <person name="Taparia T."/>
            <person name="Krijger M."/>
            <person name="Haynes E."/>
            <person name="Elpinstone J.G."/>
            <person name="Noble R."/>
            <person name="Van Der Wolf J."/>
        </authorList>
    </citation>
    <scope>NUCLEOTIDE SEQUENCE [LARGE SCALE GENOMIC DNA]</scope>
    <source>
        <strain evidence="1 2">F1001</strain>
    </source>
</reference>
<dbReference type="AlphaFoldDB" id="A0A7Y7WBA7"/>
<evidence type="ECO:0000313" key="2">
    <source>
        <dbReference type="Proteomes" id="UP000582981"/>
    </source>
</evidence>
<protein>
    <submittedName>
        <fullName evidence="1">Uncharacterized protein</fullName>
    </submittedName>
</protein>
<organism evidence="1 2">
    <name type="scientific">Pseudomonas gingeri</name>
    <dbReference type="NCBI Taxonomy" id="117681"/>
    <lineage>
        <taxon>Bacteria</taxon>
        <taxon>Pseudomonadati</taxon>
        <taxon>Pseudomonadota</taxon>
        <taxon>Gammaproteobacteria</taxon>
        <taxon>Pseudomonadales</taxon>
        <taxon>Pseudomonadaceae</taxon>
        <taxon>Pseudomonas</taxon>
    </lineage>
</organism>
<dbReference type="RefSeq" id="WP_177143640.1">
    <property type="nucleotide sequence ID" value="NZ_JACAPU010000011.1"/>
</dbReference>
<gene>
    <name evidence="1" type="ORF">HX829_06985</name>
</gene>
<dbReference type="EMBL" id="JACAPU010000011">
    <property type="protein sequence ID" value="NWB46232.1"/>
    <property type="molecule type" value="Genomic_DNA"/>
</dbReference>